<evidence type="ECO:0000313" key="2">
    <source>
        <dbReference type="Proteomes" id="UP001497623"/>
    </source>
</evidence>
<dbReference type="AlphaFoldDB" id="A0AAV2QR97"/>
<evidence type="ECO:0000313" key="1">
    <source>
        <dbReference type="EMBL" id="CAL4092774.1"/>
    </source>
</evidence>
<feature type="non-terminal residue" evidence="1">
    <location>
        <position position="164"/>
    </location>
</feature>
<proteinExistence type="predicted"/>
<feature type="non-terminal residue" evidence="1">
    <location>
        <position position="1"/>
    </location>
</feature>
<gene>
    <name evidence="1" type="ORF">MNOR_LOCUS14655</name>
</gene>
<dbReference type="EMBL" id="CAXKWB010008855">
    <property type="protein sequence ID" value="CAL4092774.1"/>
    <property type="molecule type" value="Genomic_DNA"/>
</dbReference>
<dbReference type="Proteomes" id="UP001497623">
    <property type="component" value="Unassembled WGS sequence"/>
</dbReference>
<organism evidence="1 2">
    <name type="scientific">Meganyctiphanes norvegica</name>
    <name type="common">Northern krill</name>
    <name type="synonym">Thysanopoda norvegica</name>
    <dbReference type="NCBI Taxonomy" id="48144"/>
    <lineage>
        <taxon>Eukaryota</taxon>
        <taxon>Metazoa</taxon>
        <taxon>Ecdysozoa</taxon>
        <taxon>Arthropoda</taxon>
        <taxon>Crustacea</taxon>
        <taxon>Multicrustacea</taxon>
        <taxon>Malacostraca</taxon>
        <taxon>Eumalacostraca</taxon>
        <taxon>Eucarida</taxon>
        <taxon>Euphausiacea</taxon>
        <taxon>Euphausiidae</taxon>
        <taxon>Meganyctiphanes</taxon>
    </lineage>
</organism>
<accession>A0AAV2QR97</accession>
<reference evidence="1 2" key="1">
    <citation type="submission" date="2024-05" db="EMBL/GenBank/DDBJ databases">
        <authorList>
            <person name="Wallberg A."/>
        </authorList>
    </citation>
    <scope>NUCLEOTIDE SEQUENCE [LARGE SCALE GENOMIC DNA]</scope>
</reference>
<sequence length="164" mass="18012">EFVEDCCFTSSIQPHHEDSHLFFAKEAFKQVCKHIPHGAGLVMEQTKLFPQWLYTGLGNTPCTLQFTEPGSCHTFNNGNCNGLQQEEGAAAAAGCTNVTDVPYGRYSGAKPLNCTILSQCTIYSRMCTIDCVVPPIGTAMTHRCDNIHKPEASTPTLNPYFSNF</sequence>
<protein>
    <submittedName>
        <fullName evidence="1">Uncharacterized protein</fullName>
    </submittedName>
</protein>
<keyword evidence="2" id="KW-1185">Reference proteome</keyword>
<comment type="caution">
    <text evidence="1">The sequence shown here is derived from an EMBL/GenBank/DDBJ whole genome shotgun (WGS) entry which is preliminary data.</text>
</comment>
<name>A0AAV2QR97_MEGNR</name>